<evidence type="ECO:0000313" key="1">
    <source>
        <dbReference type="EMBL" id="KAF1034247.1"/>
    </source>
</evidence>
<dbReference type="Proteomes" id="UP000462435">
    <property type="component" value="Unassembled WGS sequence"/>
</dbReference>
<protein>
    <submittedName>
        <fullName evidence="1">Uncharacterized protein</fullName>
    </submittedName>
</protein>
<accession>A0A7V8JS16</accession>
<evidence type="ECO:0000313" key="2">
    <source>
        <dbReference type="Proteomes" id="UP000462435"/>
    </source>
</evidence>
<proteinExistence type="predicted"/>
<dbReference type="AlphaFoldDB" id="A0A7V8JS16"/>
<organism evidence="1 2">
    <name type="scientific">Herbaspirillum frisingense</name>
    <dbReference type="NCBI Taxonomy" id="92645"/>
    <lineage>
        <taxon>Bacteria</taxon>
        <taxon>Pseudomonadati</taxon>
        <taxon>Pseudomonadota</taxon>
        <taxon>Betaproteobacteria</taxon>
        <taxon>Burkholderiales</taxon>
        <taxon>Oxalobacteraceae</taxon>
        <taxon>Herbaspirillum</taxon>
    </lineage>
</organism>
<reference evidence="2" key="1">
    <citation type="journal article" date="2020" name="MBio">
        <title>Horizontal gene transfer to a defensive symbiont with a reduced genome amongst a multipartite beetle microbiome.</title>
        <authorList>
            <person name="Waterworth S.C."/>
            <person name="Florez L.V."/>
            <person name="Rees E.R."/>
            <person name="Hertweck C."/>
            <person name="Kaltenpoth M."/>
            <person name="Kwan J.C."/>
        </authorList>
    </citation>
    <scope>NUCLEOTIDE SEQUENCE [LARGE SCALE GENOMIC DNA]</scope>
</reference>
<gene>
    <name evidence="1" type="ORF">GAK35_04311</name>
</gene>
<name>A0A7V8JS16_9BURK</name>
<dbReference type="EMBL" id="WNDX01000248">
    <property type="protein sequence ID" value="KAF1034247.1"/>
    <property type="molecule type" value="Genomic_DNA"/>
</dbReference>
<comment type="caution">
    <text evidence="1">The sequence shown here is derived from an EMBL/GenBank/DDBJ whole genome shotgun (WGS) entry which is preliminary data.</text>
</comment>
<sequence length="333" mass="36276">MVELLDLGQQAFFIDRAQPAKPAQAARRRQHHAHLVPALRQRMAEGMDGARGIGTEAVVDHEQHARGAQRDKAVARIDRADADRAGGAIAGPAGHDHRVAQAPGRRHFRQQRARRRAAVHQCRHLVAPHAAGEQFIGPVASLHVQPQRASRVRGIGHLAPGHLQAQPILGQQHRGDAAEQLGFVARHPHQLGRGETRHGQVAGDAMQARRAPGQLGAFRRAARIAPQDGRTQYLILGVQQHGAVHLARQADGADAAEWRVPQLRAQLGHGIAGGLPPVGRRLLRPARVQARHVQRAAGQRQQGAVVADHYRLDFRRTQVDPKIHGAPHLSLFV</sequence>